<evidence type="ECO:0000256" key="4">
    <source>
        <dbReference type="ARBA" id="ARBA00023237"/>
    </source>
</evidence>
<evidence type="ECO:0000256" key="3">
    <source>
        <dbReference type="ARBA" id="ARBA00023136"/>
    </source>
</evidence>
<dbReference type="Gene3D" id="3.30.1370.130">
    <property type="match status" value="1"/>
</dbReference>
<dbReference type="InterPro" id="IPR011990">
    <property type="entry name" value="TPR-like_helical_dom_sf"/>
</dbReference>
<accession>A0ABX0N157</accession>
<gene>
    <name evidence="8" type="ORF">F2P44_06995</name>
</gene>
<feature type="compositionally biased region" description="Polar residues" evidence="6">
    <location>
        <begin position="558"/>
        <end position="569"/>
    </location>
</feature>
<dbReference type="InterPro" id="IPR011662">
    <property type="entry name" value="Secretin/TonB_short_N"/>
</dbReference>
<evidence type="ECO:0000259" key="7">
    <source>
        <dbReference type="SMART" id="SM00965"/>
    </source>
</evidence>
<dbReference type="Gene3D" id="1.25.40.10">
    <property type="entry name" value="Tetratricopeptide repeat domain"/>
    <property type="match status" value="1"/>
</dbReference>
<evidence type="ECO:0000256" key="2">
    <source>
        <dbReference type="ARBA" id="ARBA00022448"/>
    </source>
</evidence>
<comment type="similarity">
    <text evidence="5">Belongs to the bacterial secretin family.</text>
</comment>
<dbReference type="InterPro" id="IPR004846">
    <property type="entry name" value="T2SS/T3SS_dom"/>
</dbReference>
<dbReference type="InterPro" id="IPR038591">
    <property type="entry name" value="NolW-like_sf"/>
</dbReference>
<keyword evidence="2" id="KW-0813">Transport</keyword>
<name>A0ABX0N157_9BURK</name>
<proteinExistence type="inferred from homology"/>
<keyword evidence="9" id="KW-1185">Reference proteome</keyword>
<evidence type="ECO:0000313" key="9">
    <source>
        <dbReference type="Proteomes" id="UP000621455"/>
    </source>
</evidence>
<keyword evidence="3" id="KW-0472">Membrane</keyword>
<dbReference type="PANTHER" id="PTHR30332:SF17">
    <property type="entry name" value="TYPE IV PILIATION SYSTEM PROTEIN DR_0774-RELATED"/>
    <property type="match status" value="1"/>
</dbReference>
<evidence type="ECO:0000256" key="6">
    <source>
        <dbReference type="SAM" id="MobiDB-lite"/>
    </source>
</evidence>
<feature type="compositionally biased region" description="Pro residues" evidence="6">
    <location>
        <begin position="594"/>
        <end position="609"/>
    </location>
</feature>
<dbReference type="SUPFAM" id="SSF48452">
    <property type="entry name" value="TPR-like"/>
    <property type="match status" value="1"/>
</dbReference>
<organism evidence="8 9">
    <name type="scientific">Massilia frigida</name>
    <dbReference type="NCBI Taxonomy" id="2609281"/>
    <lineage>
        <taxon>Bacteria</taxon>
        <taxon>Pseudomonadati</taxon>
        <taxon>Pseudomonadota</taxon>
        <taxon>Betaproteobacteria</taxon>
        <taxon>Burkholderiales</taxon>
        <taxon>Oxalobacteraceae</taxon>
        <taxon>Telluria group</taxon>
        <taxon>Massilia</taxon>
    </lineage>
</organism>
<feature type="compositionally biased region" description="Low complexity" evidence="6">
    <location>
        <begin position="583"/>
        <end position="593"/>
    </location>
</feature>
<comment type="subcellular location">
    <subcellularLocation>
        <location evidence="1">Membrane</location>
    </subcellularLocation>
</comment>
<dbReference type="EMBL" id="WHJG01000005">
    <property type="protein sequence ID" value="NHZ79023.1"/>
    <property type="molecule type" value="Genomic_DNA"/>
</dbReference>
<evidence type="ECO:0000313" key="8">
    <source>
        <dbReference type="EMBL" id="NHZ79023.1"/>
    </source>
</evidence>
<dbReference type="Gene3D" id="3.30.1370.120">
    <property type="match status" value="1"/>
</dbReference>
<dbReference type="PANTHER" id="PTHR30332">
    <property type="entry name" value="PROBABLE GENERAL SECRETION PATHWAY PROTEIN D"/>
    <property type="match status" value="1"/>
</dbReference>
<protein>
    <submittedName>
        <fullName evidence="8">General secretion pathway protein GspD</fullName>
    </submittedName>
</protein>
<comment type="caution">
    <text evidence="8">The sequence shown here is derived from an EMBL/GenBank/DDBJ whole genome shotgun (WGS) entry which is preliminary data.</text>
</comment>
<dbReference type="PRINTS" id="PR00811">
    <property type="entry name" value="BCTERIALGSPD"/>
</dbReference>
<evidence type="ECO:0000256" key="1">
    <source>
        <dbReference type="ARBA" id="ARBA00004370"/>
    </source>
</evidence>
<feature type="domain" description="Secretin/TonB short N-terminal" evidence="7">
    <location>
        <begin position="199"/>
        <end position="250"/>
    </location>
</feature>
<dbReference type="InterPro" id="IPR001775">
    <property type="entry name" value="GspD/PilQ"/>
</dbReference>
<dbReference type="SMART" id="SM00965">
    <property type="entry name" value="STN"/>
    <property type="match status" value="1"/>
</dbReference>
<reference evidence="8 9" key="1">
    <citation type="submission" date="2019-10" db="EMBL/GenBank/DDBJ databases">
        <title>Taxonomy of Antarctic Massilia spp.: description of Massilia rubra sp. nov., Massilia aquatica sp. nov., Massilia mucilaginosa sp. nov., Massilia frigida sp. nov. isolated from streams, lakes and regoliths.</title>
        <authorList>
            <person name="Holochova P."/>
            <person name="Sedlacek I."/>
            <person name="Kralova S."/>
            <person name="Maslanova I."/>
            <person name="Busse H.-J."/>
            <person name="Stankova E."/>
            <person name="Vrbovska V."/>
            <person name="Kovarovic V."/>
            <person name="Bartak M."/>
            <person name="Svec P."/>
            <person name="Pantucek R."/>
        </authorList>
    </citation>
    <scope>NUCLEOTIDE SEQUENCE [LARGE SCALE GENOMIC DNA]</scope>
    <source>
        <strain evidence="8 9">CCM 8695</strain>
    </source>
</reference>
<dbReference type="Pfam" id="PF00263">
    <property type="entry name" value="Secretin"/>
    <property type="match status" value="1"/>
</dbReference>
<dbReference type="InterPro" id="IPR050810">
    <property type="entry name" value="Bact_Secretion_Sys_Channel"/>
</dbReference>
<keyword evidence="4" id="KW-0998">Cell outer membrane</keyword>
<feature type="compositionally biased region" description="Gly residues" evidence="6">
    <location>
        <begin position="571"/>
        <end position="582"/>
    </location>
</feature>
<dbReference type="PRINTS" id="PR01032">
    <property type="entry name" value="PHAGEIV"/>
</dbReference>
<feature type="region of interest" description="Disordered" evidence="6">
    <location>
        <begin position="555"/>
        <end position="645"/>
    </location>
</feature>
<dbReference type="Pfam" id="PF07660">
    <property type="entry name" value="STN"/>
    <property type="match status" value="1"/>
</dbReference>
<evidence type="ECO:0000256" key="5">
    <source>
        <dbReference type="RuleBase" id="RU004003"/>
    </source>
</evidence>
<dbReference type="Proteomes" id="UP000621455">
    <property type="component" value="Unassembled WGS sequence"/>
</dbReference>
<sequence>MLALAVALSACAGPQTFKEGKALLEQGQIEQGLAKLEQAVRQEPGNAEYRIGLLSRKASIINAFNTRAERLRQQGNVAEAEKLSAQVLAIDPANVVAQQGMQAIALEQRHKELVAGAEASWRRAGEADLAQALDTLRVVLQERPNQRDALALKSRIADEQAKKGAGGKLAAAYRKPVTLEFRDAPVRSVFDFLGKVSGLNFVFDRDVDPALRTTISVRNTSLEEAIRMLLSANQLEQTVTGERAITIYPNTAQKVKDYQQLVVRSFYLANADAKTVSFSIKTLLKAKDIVTDDRLGIIMMRDTPDMIRMAERIIAMQDMADPEVMLEVEVLEVKRTRLMELGIRWPDKATLSLAGGGESLSPLTVASLGGINRGSINVAIGSATINANQVDTDGNILANPRIRVRNKEKAKIHIGDRVPVITVTTNNGVSSESVNYLDVGLKLDVEPNVNLDDEVAIKINLEVSTVVKEIISKLGTQAYQIGARTAGTVLRLKDGETQVLAGLISDEDRRSADKLPGFGDLPVLKRLFGSQKDDTSRSEIVLSITPRILRSLRRPDLTTAQFDSGTESNVGGRGPGPGGGSPAAGPQPGVQAPEAPPPVQAPTQPPAAPSPMTGSDEPAPQAPAGDSPAGTGKPPGADAPRKVIQ</sequence>